<evidence type="ECO:0000256" key="7">
    <source>
        <dbReference type="ARBA" id="ARBA00023004"/>
    </source>
</evidence>
<evidence type="ECO:0000256" key="2">
    <source>
        <dbReference type="ARBA" id="ARBA00019403"/>
    </source>
</evidence>
<evidence type="ECO:0000313" key="11">
    <source>
        <dbReference type="EMBL" id="MDP9820203.1"/>
    </source>
</evidence>
<dbReference type="RefSeq" id="WP_068119681.1">
    <property type="nucleotide sequence ID" value="NZ_CCXJ01000204.1"/>
</dbReference>
<evidence type="ECO:0000259" key="10">
    <source>
        <dbReference type="SMART" id="SM00986"/>
    </source>
</evidence>
<dbReference type="CDD" id="cd10030">
    <property type="entry name" value="UDG-F4_TTUDGA_SPO1dp_like"/>
    <property type="match status" value="1"/>
</dbReference>
<keyword evidence="5" id="KW-0227">DNA damage</keyword>
<dbReference type="SMART" id="SM00986">
    <property type="entry name" value="UDG"/>
    <property type="match status" value="1"/>
</dbReference>
<dbReference type="SMART" id="SM00987">
    <property type="entry name" value="UreE_C"/>
    <property type="match status" value="1"/>
</dbReference>
<protein>
    <recommendedName>
        <fullName evidence="2">Type-4 uracil-DNA glycosylase</fullName>
    </recommendedName>
</protein>
<feature type="domain" description="Uracil-DNA glycosylase-like" evidence="10">
    <location>
        <begin position="44"/>
        <end position="206"/>
    </location>
</feature>
<reference evidence="11 12" key="1">
    <citation type="submission" date="2023-07" db="EMBL/GenBank/DDBJ databases">
        <title>Sequencing the genomes of 1000 actinobacteria strains.</title>
        <authorList>
            <person name="Klenk H.-P."/>
        </authorList>
    </citation>
    <scope>NUCLEOTIDE SEQUENCE [LARGE SCALE GENOMIC DNA]</scope>
    <source>
        <strain evidence="11 12">GD13</strain>
    </source>
</reference>
<dbReference type="Proteomes" id="UP001240447">
    <property type="component" value="Unassembled WGS sequence"/>
</dbReference>
<keyword evidence="9" id="KW-0234">DNA repair</keyword>
<keyword evidence="7" id="KW-0408">Iron</keyword>
<evidence type="ECO:0000256" key="3">
    <source>
        <dbReference type="ARBA" id="ARBA00022485"/>
    </source>
</evidence>
<keyword evidence="12" id="KW-1185">Reference proteome</keyword>
<evidence type="ECO:0000256" key="8">
    <source>
        <dbReference type="ARBA" id="ARBA00023014"/>
    </source>
</evidence>
<sequence>MSAQQDAPGAQPWVPGRPSLAAIRRAAPDCRGCELWADATQVVVGEGPARARLVLLGEQPGDQEDQQGKPFVGPADRLLDRALDEAGIDPAITFRTNAVKHFRWAGTRGKQRIHKSPAQKHVRACRPWLDAELQVVRPEGVVLLGATAGAAVYGPGFRVGAVRGTMQEWPTEQPDPPWVVATTHPSAVLRSREREQAYAGLVADLGVAAAALARE</sequence>
<evidence type="ECO:0000256" key="4">
    <source>
        <dbReference type="ARBA" id="ARBA00022723"/>
    </source>
</evidence>
<dbReference type="PANTHER" id="PTHR33693">
    <property type="entry name" value="TYPE-5 URACIL-DNA GLYCOSYLASE"/>
    <property type="match status" value="1"/>
</dbReference>
<dbReference type="SUPFAM" id="SSF52141">
    <property type="entry name" value="Uracil-DNA glycosylase-like"/>
    <property type="match status" value="1"/>
</dbReference>
<dbReference type="GO" id="GO:0003887">
    <property type="term" value="F:DNA-directed DNA polymerase activity"/>
    <property type="evidence" value="ECO:0007669"/>
    <property type="project" value="UniProtKB-EC"/>
</dbReference>
<keyword evidence="11" id="KW-0548">Nucleotidyltransferase</keyword>
<dbReference type="Gene3D" id="3.40.470.10">
    <property type="entry name" value="Uracil-DNA glycosylase-like domain"/>
    <property type="match status" value="1"/>
</dbReference>
<evidence type="ECO:0000256" key="1">
    <source>
        <dbReference type="ARBA" id="ARBA00006521"/>
    </source>
</evidence>
<evidence type="ECO:0000256" key="6">
    <source>
        <dbReference type="ARBA" id="ARBA00022801"/>
    </source>
</evidence>
<comment type="similarity">
    <text evidence="1">Belongs to the uracil-DNA glycosylase (UDG) superfamily. Type 4 (UDGa) family.</text>
</comment>
<keyword evidence="8" id="KW-0411">Iron-sulfur</keyword>
<keyword evidence="11" id="KW-0808">Transferase</keyword>
<dbReference type="NCBIfam" id="TIGR03914">
    <property type="entry name" value="UDG_fam_dom"/>
    <property type="match status" value="1"/>
</dbReference>
<accession>A0ABT9NIG2</accession>
<keyword evidence="3" id="KW-0004">4Fe-4S</keyword>
<dbReference type="EMBL" id="JAUSQM010000001">
    <property type="protein sequence ID" value="MDP9820203.1"/>
    <property type="molecule type" value="Genomic_DNA"/>
</dbReference>
<dbReference type="PANTHER" id="PTHR33693:SF9">
    <property type="entry name" value="TYPE-4 URACIL-DNA GLYCOSYLASE"/>
    <property type="match status" value="1"/>
</dbReference>
<evidence type="ECO:0000256" key="9">
    <source>
        <dbReference type="ARBA" id="ARBA00023204"/>
    </source>
</evidence>
<evidence type="ECO:0000313" key="12">
    <source>
        <dbReference type="Proteomes" id="UP001240447"/>
    </source>
</evidence>
<proteinExistence type="inferred from homology"/>
<dbReference type="InterPro" id="IPR036895">
    <property type="entry name" value="Uracil-DNA_glycosylase-like_sf"/>
</dbReference>
<name>A0ABT9NIG2_9ACTN</name>
<evidence type="ECO:0000256" key="5">
    <source>
        <dbReference type="ARBA" id="ARBA00022763"/>
    </source>
</evidence>
<dbReference type="InterPro" id="IPR051536">
    <property type="entry name" value="UDG_Type-4/5"/>
</dbReference>
<dbReference type="InterPro" id="IPR005273">
    <property type="entry name" value="Ura-DNA_glyco_family4"/>
</dbReference>
<comment type="caution">
    <text evidence="11">The sequence shown here is derived from an EMBL/GenBank/DDBJ whole genome shotgun (WGS) entry which is preliminary data.</text>
</comment>
<keyword evidence="4" id="KW-0479">Metal-binding</keyword>
<gene>
    <name evidence="11" type="ORF">J2S59_000012</name>
</gene>
<keyword evidence="6" id="KW-0378">Hydrolase</keyword>
<dbReference type="Pfam" id="PF03167">
    <property type="entry name" value="UDG"/>
    <property type="match status" value="1"/>
</dbReference>
<dbReference type="InterPro" id="IPR005122">
    <property type="entry name" value="Uracil-DNA_glycosylase-like"/>
</dbReference>
<organism evidence="11 12">
    <name type="scientific">Nocardioides massiliensis</name>
    <dbReference type="NCBI Taxonomy" id="1325935"/>
    <lineage>
        <taxon>Bacteria</taxon>
        <taxon>Bacillati</taxon>
        <taxon>Actinomycetota</taxon>
        <taxon>Actinomycetes</taxon>
        <taxon>Propionibacteriales</taxon>
        <taxon>Nocardioidaceae</taxon>
        <taxon>Nocardioides</taxon>
    </lineage>
</organism>